<evidence type="ECO:0000256" key="6">
    <source>
        <dbReference type="ARBA" id="ARBA00023242"/>
    </source>
</evidence>
<dbReference type="PRINTS" id="PR00404">
    <property type="entry name" value="MADSDOMAIN"/>
</dbReference>
<dbReference type="CDD" id="cd00265">
    <property type="entry name" value="MADS_MEF2_like"/>
    <property type="match status" value="1"/>
</dbReference>
<dbReference type="RefSeq" id="XP_004501639.1">
    <property type="nucleotide sequence ID" value="XM_004501582.3"/>
</dbReference>
<dbReference type="FunFam" id="3.40.1810.10:FF:000007">
    <property type="entry name" value="Transcription factor, MADS-box"/>
    <property type="match status" value="1"/>
</dbReference>
<gene>
    <name evidence="10" type="primary">LOC101509413</name>
</gene>
<keyword evidence="9" id="KW-1185">Reference proteome</keyword>
<evidence type="ECO:0000259" key="7">
    <source>
        <dbReference type="PROSITE" id="PS50066"/>
    </source>
</evidence>
<dbReference type="Pfam" id="PF00319">
    <property type="entry name" value="SRF-TF"/>
    <property type="match status" value="1"/>
</dbReference>
<feature type="domain" description="K-box" evidence="8">
    <location>
        <begin position="89"/>
        <end position="187"/>
    </location>
</feature>
<comment type="subcellular location">
    <subcellularLocation>
        <location evidence="1">Nucleus</location>
    </subcellularLocation>
</comment>
<dbReference type="InterPro" id="IPR002100">
    <property type="entry name" value="TF_MADSbox"/>
</dbReference>
<dbReference type="PROSITE" id="PS51297">
    <property type="entry name" value="K_BOX"/>
    <property type="match status" value="1"/>
</dbReference>
<keyword evidence="2" id="KW-0221">Differentiation</keyword>
<dbReference type="GO" id="GO:0005634">
    <property type="term" value="C:nucleus"/>
    <property type="evidence" value="ECO:0007669"/>
    <property type="project" value="UniProtKB-SubCell"/>
</dbReference>
<keyword evidence="6" id="KW-0539">Nucleus</keyword>
<dbReference type="SUPFAM" id="SSF55455">
    <property type="entry name" value="SRF-like"/>
    <property type="match status" value="1"/>
</dbReference>
<evidence type="ECO:0000256" key="4">
    <source>
        <dbReference type="ARBA" id="ARBA00023125"/>
    </source>
</evidence>
<dbReference type="Proteomes" id="UP000087171">
    <property type="component" value="Chromosome Ca5"/>
</dbReference>
<dbReference type="InterPro" id="IPR033896">
    <property type="entry name" value="MEF2-like_N"/>
</dbReference>
<dbReference type="InterPro" id="IPR002487">
    <property type="entry name" value="TF_Kbox"/>
</dbReference>
<feature type="domain" description="MADS-box" evidence="7">
    <location>
        <begin position="4"/>
        <end position="64"/>
    </location>
</feature>
<dbReference type="InterPro" id="IPR050142">
    <property type="entry name" value="MADS-box/MEF2_TF"/>
</dbReference>
<dbReference type="GO" id="GO:0046983">
    <property type="term" value="F:protein dimerization activity"/>
    <property type="evidence" value="ECO:0007669"/>
    <property type="project" value="InterPro"/>
</dbReference>
<reference evidence="10" key="2">
    <citation type="submission" date="2025-08" db="UniProtKB">
        <authorList>
            <consortium name="RefSeq"/>
        </authorList>
    </citation>
    <scope>IDENTIFICATION</scope>
    <source>
        <tissue evidence="10">Etiolated seedlings</tissue>
    </source>
</reference>
<evidence type="ECO:0000313" key="9">
    <source>
        <dbReference type="Proteomes" id="UP000087171"/>
    </source>
</evidence>
<proteinExistence type="predicted"/>
<dbReference type="GO" id="GO:0000977">
    <property type="term" value="F:RNA polymerase II transcription regulatory region sequence-specific DNA binding"/>
    <property type="evidence" value="ECO:0007669"/>
    <property type="project" value="InterPro"/>
</dbReference>
<dbReference type="GO" id="GO:0003700">
    <property type="term" value="F:DNA-binding transcription factor activity"/>
    <property type="evidence" value="ECO:0007669"/>
    <property type="project" value="InterPro"/>
</dbReference>
<dbReference type="PROSITE" id="PS00350">
    <property type="entry name" value="MADS_BOX_1"/>
    <property type="match status" value="1"/>
</dbReference>
<evidence type="ECO:0000256" key="5">
    <source>
        <dbReference type="ARBA" id="ARBA00023163"/>
    </source>
</evidence>
<reference evidence="9" key="1">
    <citation type="journal article" date="2013" name="Nat. Biotechnol.">
        <title>Draft genome sequence of chickpea (Cicer arietinum) provides a resource for trait improvement.</title>
        <authorList>
            <person name="Varshney R.K."/>
            <person name="Song C."/>
            <person name="Saxena R.K."/>
            <person name="Azam S."/>
            <person name="Yu S."/>
            <person name="Sharpe A.G."/>
            <person name="Cannon S."/>
            <person name="Baek J."/>
            <person name="Rosen B.D."/>
            <person name="Tar'an B."/>
            <person name="Millan T."/>
            <person name="Zhang X."/>
            <person name="Ramsay L.D."/>
            <person name="Iwata A."/>
            <person name="Wang Y."/>
            <person name="Nelson W."/>
            <person name="Farmer A.D."/>
            <person name="Gaur P.M."/>
            <person name="Soderlund C."/>
            <person name="Penmetsa R.V."/>
            <person name="Xu C."/>
            <person name="Bharti A.K."/>
            <person name="He W."/>
            <person name="Winter P."/>
            <person name="Zhao S."/>
            <person name="Hane J.K."/>
            <person name="Carrasquilla-Garcia N."/>
            <person name="Condie J.A."/>
            <person name="Upadhyaya H.D."/>
            <person name="Luo M.C."/>
            <person name="Thudi M."/>
            <person name="Gowda C.L."/>
            <person name="Singh N.P."/>
            <person name="Lichtenzveig J."/>
            <person name="Gali K.K."/>
            <person name="Rubio J."/>
            <person name="Nadarajan N."/>
            <person name="Dolezel J."/>
            <person name="Bansal K.C."/>
            <person name="Xu X."/>
            <person name="Edwards D."/>
            <person name="Zhang G."/>
            <person name="Kahl G."/>
            <person name="Gil J."/>
            <person name="Singh K.B."/>
            <person name="Datta S.K."/>
            <person name="Jackson S.A."/>
            <person name="Wang J."/>
            <person name="Cook D.R."/>
        </authorList>
    </citation>
    <scope>NUCLEOTIDE SEQUENCE [LARGE SCALE GENOMIC DNA]</scope>
    <source>
        <strain evidence="9">cv. CDC Frontier</strain>
    </source>
</reference>
<evidence type="ECO:0000256" key="1">
    <source>
        <dbReference type="ARBA" id="ARBA00004123"/>
    </source>
</evidence>
<dbReference type="PANTHER" id="PTHR48019">
    <property type="entry name" value="SERUM RESPONSE FACTOR HOMOLOG"/>
    <property type="match status" value="1"/>
</dbReference>
<dbReference type="GO" id="GO:0045944">
    <property type="term" value="P:positive regulation of transcription by RNA polymerase II"/>
    <property type="evidence" value="ECO:0007669"/>
    <property type="project" value="InterPro"/>
</dbReference>
<protein>
    <submittedName>
        <fullName evidence="10">MADS-box protein SVP-like isoform X4</fullName>
    </submittedName>
</protein>
<dbReference type="InterPro" id="IPR036879">
    <property type="entry name" value="TF_MADSbox_sf"/>
</dbReference>
<dbReference type="SMART" id="SM00432">
    <property type="entry name" value="MADS"/>
    <property type="match status" value="1"/>
</dbReference>
<dbReference type="Pfam" id="PF01486">
    <property type="entry name" value="K-box"/>
    <property type="match status" value="1"/>
</dbReference>
<dbReference type="Gene3D" id="3.40.1810.10">
    <property type="entry name" value="Transcription factor, MADS-box"/>
    <property type="match status" value="1"/>
</dbReference>
<accession>A0A1S2Y9T3</accession>
<evidence type="ECO:0000259" key="8">
    <source>
        <dbReference type="PROSITE" id="PS51297"/>
    </source>
</evidence>
<organism evidence="9 10">
    <name type="scientific">Cicer arietinum</name>
    <name type="common">Chickpea</name>
    <name type="synonym">Garbanzo</name>
    <dbReference type="NCBI Taxonomy" id="3827"/>
    <lineage>
        <taxon>Eukaryota</taxon>
        <taxon>Viridiplantae</taxon>
        <taxon>Streptophyta</taxon>
        <taxon>Embryophyta</taxon>
        <taxon>Tracheophyta</taxon>
        <taxon>Spermatophyta</taxon>
        <taxon>Magnoliopsida</taxon>
        <taxon>eudicotyledons</taxon>
        <taxon>Gunneridae</taxon>
        <taxon>Pentapetalae</taxon>
        <taxon>rosids</taxon>
        <taxon>fabids</taxon>
        <taxon>Fabales</taxon>
        <taxon>Fabaceae</taxon>
        <taxon>Papilionoideae</taxon>
        <taxon>50 kb inversion clade</taxon>
        <taxon>NPAAA clade</taxon>
        <taxon>Hologalegina</taxon>
        <taxon>IRL clade</taxon>
        <taxon>Cicereae</taxon>
        <taxon>Cicer</taxon>
    </lineage>
</organism>
<dbReference type="GeneID" id="101509413"/>
<dbReference type="AlphaFoldDB" id="A0A1S2Y9T3"/>
<sequence length="221" mass="25364">MMKMKRKKITIKKIDDKTARQVTFSKRRKGLFKKAEELSVLCDAEVGLIVFSSTGKLFDYCSTSMKDTITRYNAQDHGINKLNTPSQELQLEASNRIKLDKEIADRTQQLKQMKGDDIEALNLNELQLLEKTLHIGFNRVIETKEKRIMSEISDLQKMVEVRQMISMMSKTRCPSLIDSKIGIQEERVSLDSISCASDPLFEDDYSDTSLKLGLPFSNRRC</sequence>
<dbReference type="OrthoDB" id="1898716at2759"/>
<dbReference type="GO" id="GO:0030154">
    <property type="term" value="P:cell differentiation"/>
    <property type="evidence" value="ECO:0007669"/>
    <property type="project" value="UniProtKB-KW"/>
</dbReference>
<name>A0A1S2Y9T3_CICAR</name>
<evidence type="ECO:0000256" key="3">
    <source>
        <dbReference type="ARBA" id="ARBA00023015"/>
    </source>
</evidence>
<keyword evidence="3" id="KW-0805">Transcription regulation</keyword>
<keyword evidence="4" id="KW-0238">DNA-binding</keyword>
<evidence type="ECO:0000256" key="2">
    <source>
        <dbReference type="ARBA" id="ARBA00022782"/>
    </source>
</evidence>
<keyword evidence="5" id="KW-0804">Transcription</keyword>
<dbReference type="PROSITE" id="PS50066">
    <property type="entry name" value="MADS_BOX_2"/>
    <property type="match status" value="1"/>
</dbReference>
<evidence type="ECO:0000313" key="10">
    <source>
        <dbReference type="RefSeq" id="XP_004501639.1"/>
    </source>
</evidence>